<keyword evidence="4" id="KW-1133">Transmembrane helix</keyword>
<dbReference type="InterPro" id="IPR011043">
    <property type="entry name" value="Gal_Oxase/kelch_b-propeller"/>
</dbReference>
<feature type="chain" id="PRO_5034068907" evidence="5">
    <location>
        <begin position="24"/>
        <end position="436"/>
    </location>
</feature>
<dbReference type="InterPro" id="IPR015915">
    <property type="entry name" value="Kelch-typ_b-propeller"/>
</dbReference>
<evidence type="ECO:0000256" key="5">
    <source>
        <dbReference type="SAM" id="SignalP"/>
    </source>
</evidence>
<accession>A0A8H3XAF6</accession>
<name>A0A8H3XAF6_GIGMA</name>
<gene>
    <name evidence="6" type="ORF">F8M41_004448</name>
</gene>
<feature type="signal peptide" evidence="5">
    <location>
        <begin position="1"/>
        <end position="23"/>
    </location>
</feature>
<keyword evidence="1" id="KW-0880">Kelch repeat</keyword>
<feature type="region of interest" description="Disordered" evidence="3">
    <location>
        <begin position="369"/>
        <end position="388"/>
    </location>
</feature>
<feature type="transmembrane region" description="Helical" evidence="4">
    <location>
        <begin position="395"/>
        <end position="419"/>
    </location>
</feature>
<dbReference type="Proteomes" id="UP000439903">
    <property type="component" value="Unassembled WGS sequence"/>
</dbReference>
<proteinExistence type="predicted"/>
<evidence type="ECO:0000256" key="2">
    <source>
        <dbReference type="ARBA" id="ARBA00022737"/>
    </source>
</evidence>
<dbReference type="OrthoDB" id="10251809at2759"/>
<dbReference type="EMBL" id="WTPW01001401">
    <property type="protein sequence ID" value="KAF0437388.1"/>
    <property type="molecule type" value="Genomic_DNA"/>
</dbReference>
<dbReference type="Gene3D" id="2.120.10.80">
    <property type="entry name" value="Kelch-type beta propeller"/>
    <property type="match status" value="2"/>
</dbReference>
<evidence type="ECO:0000256" key="3">
    <source>
        <dbReference type="SAM" id="MobiDB-lite"/>
    </source>
</evidence>
<organism evidence="6 7">
    <name type="scientific">Gigaspora margarita</name>
    <dbReference type="NCBI Taxonomy" id="4874"/>
    <lineage>
        <taxon>Eukaryota</taxon>
        <taxon>Fungi</taxon>
        <taxon>Fungi incertae sedis</taxon>
        <taxon>Mucoromycota</taxon>
        <taxon>Glomeromycotina</taxon>
        <taxon>Glomeromycetes</taxon>
        <taxon>Diversisporales</taxon>
        <taxon>Gigasporaceae</taxon>
        <taxon>Gigaspora</taxon>
    </lineage>
</organism>
<protein>
    <submittedName>
        <fullName evidence="6">Galactose oxidase</fullName>
    </submittedName>
</protein>
<keyword evidence="7" id="KW-1185">Reference proteome</keyword>
<keyword evidence="5" id="KW-0732">Signal</keyword>
<dbReference type="PANTHER" id="PTHR46093:SF3">
    <property type="entry name" value="ACYL-COA-BINDING DOMAIN-CONTAINING PROTEIN 4"/>
    <property type="match status" value="1"/>
</dbReference>
<reference evidence="6 7" key="1">
    <citation type="journal article" date="2019" name="Environ. Microbiol.">
        <title>At the nexus of three kingdoms: the genome of the mycorrhizal fungus Gigaspora margarita provides insights into plant, endobacterial and fungal interactions.</title>
        <authorList>
            <person name="Venice F."/>
            <person name="Ghignone S."/>
            <person name="Salvioli di Fossalunga A."/>
            <person name="Amselem J."/>
            <person name="Novero M."/>
            <person name="Xianan X."/>
            <person name="Sedzielewska Toro K."/>
            <person name="Morin E."/>
            <person name="Lipzen A."/>
            <person name="Grigoriev I.V."/>
            <person name="Henrissat B."/>
            <person name="Martin F.M."/>
            <person name="Bonfante P."/>
        </authorList>
    </citation>
    <scope>NUCLEOTIDE SEQUENCE [LARGE SCALE GENOMIC DNA]</scope>
    <source>
        <strain evidence="6 7">BEG34</strain>
    </source>
</reference>
<dbReference type="PANTHER" id="PTHR46093">
    <property type="entry name" value="ACYL-COA-BINDING DOMAIN-CONTAINING PROTEIN 5"/>
    <property type="match status" value="1"/>
</dbReference>
<keyword evidence="2" id="KW-0677">Repeat</keyword>
<keyword evidence="4" id="KW-0472">Membrane</keyword>
<dbReference type="AlphaFoldDB" id="A0A8H3XAF6"/>
<evidence type="ECO:0000313" key="7">
    <source>
        <dbReference type="Proteomes" id="UP000439903"/>
    </source>
</evidence>
<sequence>MRFFQIAIFTFLLQSSLFFLVTCLKGRSGQTSALVGTKLYFFGGNSAIINATNEVWYLDLSNSSWFDTAMPTWYQDVGMPRGINMATSCVSLTNNSAIFLIGGRQFLPNSINISFYSPIFKFDFNNNSLWTIPNITNFNTTFKTRNLIQAVIDKKGKVFIFGGRSFPVNDSDNSLTMYYNDMNIFDITTMSWSTLFIPQAPKSFSYTATLLPTGLIIYIGGVDYNISSGKSLVNLSEIRIFDTNNYIWSTKTASGSFIGGRIGHTAVLDQNGNIIIYGGSISIDNIDGLPAFPHLAVLNTSTWVWSIPDISLSNTPNPLTFHSAAFYKNYMVIAFGRIPSSGGFFNKGVYVLDTQKYVWIGVNNPITTSQGSPSSQTTQTNNTQKLSNSSSNNGMIIGIGVLCGFMVIGIASLIGFLIFKRKRESHKSHKFQHMLS</sequence>
<comment type="caution">
    <text evidence="6">The sequence shown here is derived from an EMBL/GenBank/DDBJ whole genome shotgun (WGS) entry which is preliminary data.</text>
</comment>
<keyword evidence="4" id="KW-0812">Transmembrane</keyword>
<evidence type="ECO:0000313" key="6">
    <source>
        <dbReference type="EMBL" id="KAF0437388.1"/>
    </source>
</evidence>
<evidence type="ECO:0000256" key="1">
    <source>
        <dbReference type="ARBA" id="ARBA00022441"/>
    </source>
</evidence>
<evidence type="ECO:0000256" key="4">
    <source>
        <dbReference type="SAM" id="Phobius"/>
    </source>
</evidence>
<dbReference type="SUPFAM" id="SSF50965">
    <property type="entry name" value="Galactose oxidase, central domain"/>
    <property type="match status" value="1"/>
</dbReference>
<dbReference type="Pfam" id="PF24681">
    <property type="entry name" value="Kelch_KLHDC2_KLHL20_DRC7"/>
    <property type="match status" value="1"/>
</dbReference>